<dbReference type="SUPFAM" id="SSF54909">
    <property type="entry name" value="Dimeric alpha+beta barrel"/>
    <property type="match status" value="1"/>
</dbReference>
<dbReference type="Gene3D" id="3.50.50.60">
    <property type="entry name" value="FAD/NAD(P)-binding domain"/>
    <property type="match status" value="1"/>
</dbReference>
<protein>
    <submittedName>
        <fullName evidence="9">Possible dehydrogenase</fullName>
    </submittedName>
</protein>
<evidence type="ECO:0000313" key="9">
    <source>
        <dbReference type="EMBL" id="ABG94718.1"/>
    </source>
</evidence>
<gene>
    <name evidence="9" type="ordered locus">RHA1_ro02913</name>
</gene>
<dbReference type="PANTHER" id="PTHR43400">
    <property type="entry name" value="FUMARATE REDUCTASE"/>
    <property type="match status" value="1"/>
</dbReference>
<dbReference type="Gene3D" id="3.30.70.1060">
    <property type="entry name" value="Dimeric alpha+beta barrel"/>
    <property type="match status" value="1"/>
</dbReference>
<proteinExistence type="inferred from homology"/>
<dbReference type="GO" id="GO:0033765">
    <property type="term" value="F:steroid dehydrogenase activity, acting on the CH-CH group of donors"/>
    <property type="evidence" value="ECO:0007669"/>
    <property type="project" value="UniProtKB-ARBA"/>
</dbReference>
<dbReference type="InterPro" id="IPR003953">
    <property type="entry name" value="FAD-dep_OxRdtase_2_FAD-bd"/>
</dbReference>
<evidence type="ECO:0000259" key="7">
    <source>
        <dbReference type="Pfam" id="PF00890"/>
    </source>
</evidence>
<feature type="domain" description="YCII-related" evidence="8">
    <location>
        <begin position="581"/>
        <end position="664"/>
    </location>
</feature>
<dbReference type="HOGENOM" id="CLU_404330_0_0_11"/>
<evidence type="ECO:0000256" key="4">
    <source>
        <dbReference type="ARBA" id="ARBA00022827"/>
    </source>
</evidence>
<keyword evidence="4" id="KW-0274">FAD</keyword>
<dbReference type="AlphaFoldDB" id="Q0SCL8"/>
<dbReference type="EMBL" id="CP000431">
    <property type="protein sequence ID" value="ABG94718.1"/>
    <property type="molecule type" value="Genomic_DNA"/>
</dbReference>
<dbReference type="SUPFAM" id="SSF51905">
    <property type="entry name" value="FAD/NAD(P)-binding domain"/>
    <property type="match status" value="1"/>
</dbReference>
<evidence type="ECO:0000256" key="3">
    <source>
        <dbReference type="ARBA" id="ARBA00022630"/>
    </source>
</evidence>
<feature type="compositionally biased region" description="Low complexity" evidence="6">
    <location>
        <begin position="529"/>
        <end position="558"/>
    </location>
</feature>
<keyword evidence="3" id="KW-0285">Flavoprotein</keyword>
<dbReference type="Pfam" id="PF03795">
    <property type="entry name" value="YCII"/>
    <property type="match status" value="1"/>
</dbReference>
<dbReference type="InterPro" id="IPR011008">
    <property type="entry name" value="Dimeric_a/b-barrel"/>
</dbReference>
<feature type="region of interest" description="Disordered" evidence="6">
    <location>
        <begin position="499"/>
        <end position="572"/>
    </location>
</feature>
<dbReference type="InterPro" id="IPR050315">
    <property type="entry name" value="FAD-oxidoreductase_2"/>
</dbReference>
<evidence type="ECO:0000313" key="10">
    <source>
        <dbReference type="Proteomes" id="UP000008710"/>
    </source>
</evidence>
<evidence type="ECO:0000256" key="1">
    <source>
        <dbReference type="ARBA" id="ARBA00001974"/>
    </source>
</evidence>
<dbReference type="Proteomes" id="UP000008710">
    <property type="component" value="Chromosome"/>
</dbReference>
<evidence type="ECO:0000256" key="2">
    <source>
        <dbReference type="ARBA" id="ARBA00007689"/>
    </source>
</evidence>
<keyword evidence="5" id="KW-0560">Oxidoreductase</keyword>
<comment type="similarity">
    <text evidence="2">Belongs to the YciI family.</text>
</comment>
<evidence type="ECO:0000256" key="5">
    <source>
        <dbReference type="ARBA" id="ARBA00023002"/>
    </source>
</evidence>
<sequence>MSSKTVKCDLLVIGSGAAGMAAALKAASEGHSVIVAEKSQWLGGTTAISGGWAWVPGNKQGVAQGDTRQEIETYIRALAKDCYKAEMVDTFLDEVPEAIDWLERDTDVEFVYPEMAPDYQMDAPGAKPSGRAISGKVVDARTLGENRLRLRPYLDTYTVFGYMPEVGPDIAQFLHANQSWKSFAYVSKKLLKTWAETVLCRRSFDRTNGNSLMVRMVSSAAKLGIRMWTETPVTKILQSENGVVTGAVLGGVHAGTVEARLGVVIAAGGYSSDPALRAEYWGHDPHGDNHFTPTVGHDGDNVRLAAPLGGHVDTDVHEPAAWAPVTVFTGLRGQQRIFPHLRAFGLPGLIAVNRKGERFANESSSYHDFGMAMIQDNVGQNETFGYIIADSKAMNKYGIGYAKPWPIPQGYFKKTGFLHKAGTVEELALEIGVDVAGLKKTLAEFNAGAAKGEDPKFNRGSNWFHHFKGDMEHQPNPNLEPLDKGPYYAARSRWATSAPTRVWPSTGTARSSTTTTSRSPDSSPPVPRPSASSAAATRATAPTSGPPSSSDTPSAGTPRSSRRCGANPSRRPFWKRSDMPFFLVRYTYTGDTAGRDEHRPEHKSHLQAAADRGLILGSGPFAAGEEPGAAMIYEAAGKQDVVDVVDADPFRTHGFVASYDITEWIPMIGPWAVAAVGGRS</sequence>
<feature type="compositionally biased region" description="Low complexity" evidence="6">
    <location>
        <begin position="504"/>
        <end position="521"/>
    </location>
</feature>
<organism evidence="9 10">
    <name type="scientific">Rhodococcus jostii (strain RHA1)</name>
    <dbReference type="NCBI Taxonomy" id="101510"/>
    <lineage>
        <taxon>Bacteria</taxon>
        <taxon>Bacillati</taxon>
        <taxon>Actinomycetota</taxon>
        <taxon>Actinomycetes</taxon>
        <taxon>Mycobacteriales</taxon>
        <taxon>Nocardiaceae</taxon>
        <taxon>Rhodococcus</taxon>
    </lineage>
</organism>
<feature type="domain" description="FAD-dependent oxidoreductase 2 FAD-binding" evidence="7">
    <location>
        <begin position="9"/>
        <end position="491"/>
    </location>
</feature>
<evidence type="ECO:0000256" key="6">
    <source>
        <dbReference type="SAM" id="MobiDB-lite"/>
    </source>
</evidence>
<dbReference type="InterPro" id="IPR036188">
    <property type="entry name" value="FAD/NAD-bd_sf"/>
</dbReference>
<dbReference type="Gene3D" id="3.90.700.10">
    <property type="entry name" value="Succinate dehydrogenase/fumarate reductase flavoprotein, catalytic domain"/>
    <property type="match status" value="1"/>
</dbReference>
<dbReference type="InterPro" id="IPR005545">
    <property type="entry name" value="YCII"/>
</dbReference>
<dbReference type="KEGG" id="rha:RHA1_ro02913"/>
<reference evidence="10" key="1">
    <citation type="journal article" date="2006" name="Proc. Natl. Acad. Sci. U.S.A.">
        <title>The complete genome of Rhodococcus sp. RHA1 provides insights into a catabolic powerhouse.</title>
        <authorList>
            <person name="McLeod M.P."/>
            <person name="Warren R.L."/>
            <person name="Hsiao W.W.L."/>
            <person name="Araki N."/>
            <person name="Myhre M."/>
            <person name="Fernandes C."/>
            <person name="Miyazawa D."/>
            <person name="Wong W."/>
            <person name="Lillquist A.L."/>
            <person name="Wang D."/>
            <person name="Dosanjh M."/>
            <person name="Hara H."/>
            <person name="Petrescu A."/>
            <person name="Morin R.D."/>
            <person name="Yang G."/>
            <person name="Stott J.M."/>
            <person name="Schein J.E."/>
            <person name="Shin H."/>
            <person name="Smailus D."/>
            <person name="Siddiqui A.S."/>
            <person name="Marra M.A."/>
            <person name="Jones S.J.M."/>
            <person name="Holt R."/>
            <person name="Brinkman F.S.L."/>
            <person name="Miyauchi K."/>
            <person name="Fukuda M."/>
            <person name="Davies J.E."/>
            <person name="Mohn W.W."/>
            <person name="Eltis L.D."/>
        </authorList>
    </citation>
    <scope>NUCLEOTIDE SEQUENCE [LARGE SCALE GENOMIC DNA]</scope>
    <source>
        <strain evidence="10">RHA1</strain>
    </source>
</reference>
<dbReference type="eggNOG" id="COG1053">
    <property type="taxonomic scope" value="Bacteria"/>
</dbReference>
<accession>Q0SCL8</accession>
<evidence type="ECO:0000259" key="8">
    <source>
        <dbReference type="Pfam" id="PF03795"/>
    </source>
</evidence>
<dbReference type="InterPro" id="IPR027477">
    <property type="entry name" value="Succ_DH/fumarate_Rdtase_cat_sf"/>
</dbReference>
<comment type="cofactor">
    <cofactor evidence="1">
        <name>FAD</name>
        <dbReference type="ChEBI" id="CHEBI:57692"/>
    </cofactor>
</comment>
<dbReference type="GO" id="GO:0008202">
    <property type="term" value="P:steroid metabolic process"/>
    <property type="evidence" value="ECO:0007669"/>
    <property type="project" value="UniProtKB-ARBA"/>
</dbReference>
<dbReference type="eggNOG" id="COG2350">
    <property type="taxonomic scope" value="Bacteria"/>
</dbReference>
<dbReference type="SUPFAM" id="SSF56425">
    <property type="entry name" value="Succinate dehydrogenase/fumarate reductase flavoprotein, catalytic domain"/>
    <property type="match status" value="1"/>
</dbReference>
<dbReference type="Pfam" id="PF00890">
    <property type="entry name" value="FAD_binding_2"/>
    <property type="match status" value="1"/>
</dbReference>
<name>Q0SCL8_RHOJR</name>
<dbReference type="PANTHER" id="PTHR43400:SF10">
    <property type="entry name" value="3-OXOSTEROID 1-DEHYDROGENASE"/>
    <property type="match status" value="1"/>
</dbReference>